<keyword evidence="2" id="KW-1185">Reference proteome</keyword>
<organism evidence="1 2">
    <name type="scientific">Alcaligenes endophyticus</name>
    <dbReference type="NCBI Taxonomy" id="1929088"/>
    <lineage>
        <taxon>Bacteria</taxon>
        <taxon>Pseudomonadati</taxon>
        <taxon>Pseudomonadota</taxon>
        <taxon>Betaproteobacteria</taxon>
        <taxon>Burkholderiales</taxon>
        <taxon>Alcaligenaceae</taxon>
        <taxon>Alcaligenes</taxon>
    </lineage>
</organism>
<dbReference type="RefSeq" id="WP_266122571.1">
    <property type="nucleotide sequence ID" value="NZ_JAJHNU010000001.1"/>
</dbReference>
<dbReference type="Pfam" id="PF13665">
    <property type="entry name" value="Tox-PAAR-like"/>
    <property type="match status" value="1"/>
</dbReference>
<accession>A0ABT8EFQ4</accession>
<comment type="caution">
    <text evidence="1">The sequence shown here is derived from an EMBL/GenBank/DDBJ whole genome shotgun (WGS) entry which is preliminary data.</text>
</comment>
<reference evidence="1" key="1">
    <citation type="submission" date="2021-11" db="EMBL/GenBank/DDBJ databases">
        <title>Draft genome sequence of Alcaligenes endophyticus type strain CCUG 75668T.</title>
        <authorList>
            <person name="Salva-Serra F."/>
            <person name="Duran R.E."/>
            <person name="Seeger M."/>
            <person name="Moore E.R.B."/>
            <person name="Jaen-Luchoro D."/>
        </authorList>
    </citation>
    <scope>NUCLEOTIDE SEQUENCE</scope>
    <source>
        <strain evidence="1">CCUG 75668</strain>
    </source>
</reference>
<proteinExistence type="predicted"/>
<dbReference type="EMBL" id="JAJHNU010000001">
    <property type="protein sequence ID" value="MDN4120093.1"/>
    <property type="molecule type" value="Genomic_DNA"/>
</dbReference>
<evidence type="ECO:0000313" key="1">
    <source>
        <dbReference type="EMBL" id="MDN4120093.1"/>
    </source>
</evidence>
<gene>
    <name evidence="1" type="ORF">LMS43_02200</name>
</gene>
<evidence type="ECO:0000313" key="2">
    <source>
        <dbReference type="Proteomes" id="UP001168613"/>
    </source>
</evidence>
<protein>
    <submittedName>
        <fullName evidence="1">DUF4150 domain-containing protein</fullName>
    </submittedName>
</protein>
<name>A0ABT8EFQ4_9BURK</name>
<dbReference type="Proteomes" id="UP001168613">
    <property type="component" value="Unassembled WGS sequence"/>
</dbReference>
<sequence>MFVATIQAGQANCMPDVCKTPAPPAPPIPVPYPNMAMTTLANPTTLKVLVGGCPALTKSSKITMSMGDNLGVAGGVVSGSIMGECEFVSASFKVKFEGKPVVRQMDSVKSNKGNTFGALLAPSQTKVNVG</sequence>